<dbReference type="Proteomes" id="UP001516023">
    <property type="component" value="Unassembled WGS sequence"/>
</dbReference>
<organism evidence="1 2">
    <name type="scientific">Cyclotella cryptica</name>
    <dbReference type="NCBI Taxonomy" id="29204"/>
    <lineage>
        <taxon>Eukaryota</taxon>
        <taxon>Sar</taxon>
        <taxon>Stramenopiles</taxon>
        <taxon>Ochrophyta</taxon>
        <taxon>Bacillariophyta</taxon>
        <taxon>Coscinodiscophyceae</taxon>
        <taxon>Thalassiosirophycidae</taxon>
        <taxon>Stephanodiscales</taxon>
        <taxon>Stephanodiscaceae</taxon>
        <taxon>Cyclotella</taxon>
    </lineage>
</organism>
<dbReference type="AlphaFoldDB" id="A0ABD3NMQ6"/>
<name>A0ABD3NMQ6_9STRA</name>
<reference evidence="1 2" key="1">
    <citation type="journal article" date="2020" name="G3 (Bethesda)">
        <title>Improved Reference Genome for Cyclotella cryptica CCMP332, a Model for Cell Wall Morphogenesis, Salinity Adaptation, and Lipid Production in Diatoms (Bacillariophyta).</title>
        <authorList>
            <person name="Roberts W.R."/>
            <person name="Downey K.M."/>
            <person name="Ruck E.C."/>
            <person name="Traller J.C."/>
            <person name="Alverson A.J."/>
        </authorList>
    </citation>
    <scope>NUCLEOTIDE SEQUENCE [LARGE SCALE GENOMIC DNA]</scope>
    <source>
        <strain evidence="1 2">CCMP332</strain>
    </source>
</reference>
<protein>
    <submittedName>
        <fullName evidence="1">Uncharacterized protein</fullName>
    </submittedName>
</protein>
<dbReference type="EMBL" id="JABMIG020000494">
    <property type="protein sequence ID" value="KAL3776392.1"/>
    <property type="molecule type" value="Genomic_DNA"/>
</dbReference>
<keyword evidence="2" id="KW-1185">Reference proteome</keyword>
<accession>A0ABD3NMQ6</accession>
<evidence type="ECO:0000313" key="1">
    <source>
        <dbReference type="EMBL" id="KAL3776392.1"/>
    </source>
</evidence>
<sequence length="212" mass="23366">MLTNVAMPPKVNRRMILDLKLELGFSRALQVIRYVSCHELFLDIFDVEHVFTTPDSPTPDSHSLSLAGSTGLFLGGPFLGAISGASAYYVASNNDGPIGDAARNTGDWAVKTGAKVGETVREADERHNIFDQVQNFFSNGWQRVCQLDQEHKASERVKETVSEVGAKTIEFERNHHFMENTLVGIQKGIDFVLEKLKGATNNENSNAHSTNS</sequence>
<comment type="caution">
    <text evidence="1">The sequence shown here is derived from an EMBL/GenBank/DDBJ whole genome shotgun (WGS) entry which is preliminary data.</text>
</comment>
<evidence type="ECO:0000313" key="2">
    <source>
        <dbReference type="Proteomes" id="UP001516023"/>
    </source>
</evidence>
<gene>
    <name evidence="1" type="ORF">HJC23_013300</name>
</gene>
<proteinExistence type="predicted"/>